<accession>A0A1W1BLR7</accession>
<evidence type="ECO:0000313" key="1">
    <source>
        <dbReference type="EMBL" id="SFV54510.1"/>
    </source>
</evidence>
<gene>
    <name evidence="1" type="ORF">MNB_SM-4-1704</name>
</gene>
<reference evidence="1" key="1">
    <citation type="submission" date="2016-10" db="EMBL/GenBank/DDBJ databases">
        <authorList>
            <person name="de Groot N.N."/>
        </authorList>
    </citation>
    <scope>NUCLEOTIDE SEQUENCE</scope>
</reference>
<name>A0A1W1BLR7_9ZZZZ</name>
<protein>
    <submittedName>
        <fullName evidence="1">Uncharacterized protein</fullName>
    </submittedName>
</protein>
<dbReference type="AlphaFoldDB" id="A0A1W1BLR7"/>
<proteinExistence type="predicted"/>
<sequence length="139" mass="15593">MYFIAENKITKLESIVLKDGFNILNIIDAFSYLQVSTNQATTEVSYSNENTKDIAYHMVSRLSDNNYYPITRFNAKEALTGTIKLSVALRVNAGRVKLKGGDYYNSSVWAGPLLGIGQEVYETGTYKIESNLMDVRDLS</sequence>
<organism evidence="1">
    <name type="scientific">hydrothermal vent metagenome</name>
    <dbReference type="NCBI Taxonomy" id="652676"/>
    <lineage>
        <taxon>unclassified sequences</taxon>
        <taxon>metagenomes</taxon>
        <taxon>ecological metagenomes</taxon>
    </lineage>
</organism>
<dbReference type="EMBL" id="FPHF01000028">
    <property type="protein sequence ID" value="SFV54510.1"/>
    <property type="molecule type" value="Genomic_DNA"/>
</dbReference>